<reference evidence="3" key="1">
    <citation type="submission" date="2022-11" db="UniProtKB">
        <authorList>
            <consortium name="WormBaseParasite"/>
        </authorList>
    </citation>
    <scope>IDENTIFICATION</scope>
</reference>
<feature type="compositionally biased region" description="Basic and acidic residues" evidence="1">
    <location>
        <begin position="35"/>
        <end position="49"/>
    </location>
</feature>
<sequence length="106" mass="12094">MLTDCSNTIPPSHFKPQSVGQEPANQKPIPAPRQETPKQQKKYQTEQHPKAQQRIHHNHELPKSTAPPLPEKNRSPKPVKTAPEETQPVRKIPPIPKMLQDKKPKK</sequence>
<evidence type="ECO:0000313" key="2">
    <source>
        <dbReference type="Proteomes" id="UP000887540"/>
    </source>
</evidence>
<dbReference type="AlphaFoldDB" id="A0A914D058"/>
<evidence type="ECO:0000313" key="3">
    <source>
        <dbReference type="WBParaSite" id="ACRNAN_scaffold16333.g25526.t1"/>
    </source>
</evidence>
<dbReference type="Proteomes" id="UP000887540">
    <property type="component" value="Unplaced"/>
</dbReference>
<accession>A0A914D058</accession>
<dbReference type="WBParaSite" id="ACRNAN_scaffold16333.g25526.t1">
    <property type="protein sequence ID" value="ACRNAN_scaffold16333.g25526.t1"/>
    <property type="gene ID" value="ACRNAN_scaffold16333.g25526"/>
</dbReference>
<keyword evidence="2" id="KW-1185">Reference proteome</keyword>
<evidence type="ECO:0000256" key="1">
    <source>
        <dbReference type="SAM" id="MobiDB-lite"/>
    </source>
</evidence>
<feature type="compositionally biased region" description="Polar residues" evidence="1">
    <location>
        <begin position="1"/>
        <end position="10"/>
    </location>
</feature>
<organism evidence="2 3">
    <name type="scientific">Acrobeloides nanus</name>
    <dbReference type="NCBI Taxonomy" id="290746"/>
    <lineage>
        <taxon>Eukaryota</taxon>
        <taxon>Metazoa</taxon>
        <taxon>Ecdysozoa</taxon>
        <taxon>Nematoda</taxon>
        <taxon>Chromadorea</taxon>
        <taxon>Rhabditida</taxon>
        <taxon>Tylenchina</taxon>
        <taxon>Cephalobomorpha</taxon>
        <taxon>Cephaloboidea</taxon>
        <taxon>Cephalobidae</taxon>
        <taxon>Acrobeloides</taxon>
    </lineage>
</organism>
<name>A0A914D058_9BILA</name>
<proteinExistence type="predicted"/>
<protein>
    <submittedName>
        <fullName evidence="3">Uncharacterized protein</fullName>
    </submittedName>
</protein>
<feature type="region of interest" description="Disordered" evidence="1">
    <location>
        <begin position="1"/>
        <end position="106"/>
    </location>
</feature>